<feature type="region of interest" description="Disordered" evidence="1">
    <location>
        <begin position="1"/>
        <end position="26"/>
    </location>
</feature>
<organism evidence="2 3">
    <name type="scientific">Pleurotus ostreatus (strain PC15)</name>
    <name type="common">Oyster mushroom</name>
    <dbReference type="NCBI Taxonomy" id="1137138"/>
    <lineage>
        <taxon>Eukaryota</taxon>
        <taxon>Fungi</taxon>
        <taxon>Dikarya</taxon>
        <taxon>Basidiomycota</taxon>
        <taxon>Agaricomycotina</taxon>
        <taxon>Agaricomycetes</taxon>
        <taxon>Agaricomycetidae</taxon>
        <taxon>Agaricales</taxon>
        <taxon>Pleurotineae</taxon>
        <taxon>Pleurotaceae</taxon>
        <taxon>Pleurotus</taxon>
    </lineage>
</organism>
<evidence type="ECO:0000313" key="3">
    <source>
        <dbReference type="Proteomes" id="UP000027073"/>
    </source>
</evidence>
<protein>
    <submittedName>
        <fullName evidence="2">Uncharacterized protein</fullName>
    </submittedName>
</protein>
<dbReference type="AlphaFoldDB" id="A0A067NP56"/>
<feature type="compositionally biased region" description="Polar residues" evidence="1">
    <location>
        <begin position="1"/>
        <end position="22"/>
    </location>
</feature>
<dbReference type="InParanoid" id="A0A067NP56"/>
<dbReference type="HOGENOM" id="CLU_549951_0_0_1"/>
<evidence type="ECO:0000313" key="2">
    <source>
        <dbReference type="EMBL" id="KDQ29828.1"/>
    </source>
</evidence>
<gene>
    <name evidence="2" type="ORF">PLEOSDRAFT_1103842</name>
</gene>
<dbReference type="Proteomes" id="UP000027073">
    <property type="component" value="Unassembled WGS sequence"/>
</dbReference>
<dbReference type="VEuPathDB" id="FungiDB:PLEOSDRAFT_1103842"/>
<sequence length="496" mass="54675">MSHTNTNGAPVSSVFSELSTVPSPGGEAPPVTDLIRLLLQVVAQDVCSSKRNTMSLYSLLSRSRDICGELHTLIQKVDETGDWESYESYSSKVQPLEELLYKLFELTGDESTKDWPSDRNVMTHLSYANTWEKNRGLVEVQPSDNFDWVKKHDDLALFHTILEGVDKQFAAFATVVTPSFITSEAYTTVRAKIKGFESQFASDTGAQSFVIATKFVVVMDGLLGFVADKSQALEKRRDLLGKELWKAAKDVVEKLDQPSWDEFVRLLSNAAPSDIEDLVKLVKRIRRPFHSQSMVLVKYCYQILNKVKAEKKEPGVLKSALAATEEALSAAADVVKNNNDLLKFEIDAAKKTAAETKFTAATAKITDCITTYTLAGSVPFDNFSADTTAAQALDKKWMDERIVATDLATVKVTITNPPAGLNTSNQTFTVEKNCSASTLLSHSLMQLRKDFRGTLPHRCHLADPSKNNEVIAGTTLVNAIPGAITLVFKVYVIMNG</sequence>
<evidence type="ECO:0000256" key="1">
    <source>
        <dbReference type="SAM" id="MobiDB-lite"/>
    </source>
</evidence>
<dbReference type="EMBL" id="KL198007">
    <property type="protein sequence ID" value="KDQ29828.1"/>
    <property type="molecule type" value="Genomic_DNA"/>
</dbReference>
<proteinExistence type="predicted"/>
<accession>A0A067NP56</accession>
<name>A0A067NP56_PLEO1</name>
<reference evidence="3" key="1">
    <citation type="journal article" date="2014" name="Proc. Natl. Acad. Sci. U.S.A.">
        <title>Extensive sampling of basidiomycete genomes demonstrates inadequacy of the white-rot/brown-rot paradigm for wood decay fungi.</title>
        <authorList>
            <person name="Riley R."/>
            <person name="Salamov A.A."/>
            <person name="Brown D.W."/>
            <person name="Nagy L.G."/>
            <person name="Floudas D."/>
            <person name="Held B.W."/>
            <person name="Levasseur A."/>
            <person name="Lombard V."/>
            <person name="Morin E."/>
            <person name="Otillar R."/>
            <person name="Lindquist E.A."/>
            <person name="Sun H."/>
            <person name="LaButti K.M."/>
            <person name="Schmutz J."/>
            <person name="Jabbour D."/>
            <person name="Luo H."/>
            <person name="Baker S.E."/>
            <person name="Pisabarro A.G."/>
            <person name="Walton J.D."/>
            <person name="Blanchette R.A."/>
            <person name="Henrissat B."/>
            <person name="Martin F."/>
            <person name="Cullen D."/>
            <person name="Hibbett D.S."/>
            <person name="Grigoriev I.V."/>
        </authorList>
    </citation>
    <scope>NUCLEOTIDE SEQUENCE [LARGE SCALE GENOMIC DNA]</scope>
    <source>
        <strain evidence="3">PC15</strain>
    </source>
</reference>
<dbReference type="OrthoDB" id="2983496at2759"/>